<sequence>MCGAAAAAGGWRAGGAAALGLRLPPPRRGTSAGPSPPTIRPATIHHPTVAHMHPYPALCRSYVMSGCLSFICWQGDAHRIDCGGNYYQLALRKAARNIVETAKYRQQG</sequence>
<reference evidence="2 3" key="1">
    <citation type="submission" date="2023-09" db="EMBL/GenBank/DDBJ databases">
        <title>Nesidiocoris tenuis whole genome shotgun sequence.</title>
        <authorList>
            <person name="Shibata T."/>
            <person name="Shimoda M."/>
            <person name="Kobayashi T."/>
            <person name="Uehara T."/>
        </authorList>
    </citation>
    <scope>NUCLEOTIDE SEQUENCE [LARGE SCALE GENOMIC DNA]</scope>
    <source>
        <strain evidence="2 3">Japan</strain>
    </source>
</reference>
<evidence type="ECO:0000313" key="2">
    <source>
        <dbReference type="EMBL" id="BES90323.1"/>
    </source>
</evidence>
<evidence type="ECO:0000313" key="3">
    <source>
        <dbReference type="Proteomes" id="UP001307889"/>
    </source>
</evidence>
<dbReference type="Proteomes" id="UP001307889">
    <property type="component" value="Chromosome 2"/>
</dbReference>
<feature type="region of interest" description="Disordered" evidence="1">
    <location>
        <begin position="19"/>
        <end position="45"/>
    </location>
</feature>
<protein>
    <submittedName>
        <fullName evidence="2">Uncharacterized protein</fullName>
    </submittedName>
</protein>
<accession>A0ABN7AE97</accession>
<gene>
    <name evidence="2" type="ORF">NTJ_03131</name>
</gene>
<dbReference type="EMBL" id="AP028910">
    <property type="protein sequence ID" value="BES90323.1"/>
    <property type="molecule type" value="Genomic_DNA"/>
</dbReference>
<organism evidence="2 3">
    <name type="scientific">Nesidiocoris tenuis</name>
    <dbReference type="NCBI Taxonomy" id="355587"/>
    <lineage>
        <taxon>Eukaryota</taxon>
        <taxon>Metazoa</taxon>
        <taxon>Ecdysozoa</taxon>
        <taxon>Arthropoda</taxon>
        <taxon>Hexapoda</taxon>
        <taxon>Insecta</taxon>
        <taxon>Pterygota</taxon>
        <taxon>Neoptera</taxon>
        <taxon>Paraneoptera</taxon>
        <taxon>Hemiptera</taxon>
        <taxon>Heteroptera</taxon>
        <taxon>Panheteroptera</taxon>
        <taxon>Cimicomorpha</taxon>
        <taxon>Miridae</taxon>
        <taxon>Dicyphina</taxon>
        <taxon>Nesidiocoris</taxon>
    </lineage>
</organism>
<proteinExistence type="predicted"/>
<keyword evidence="3" id="KW-1185">Reference proteome</keyword>
<evidence type="ECO:0000256" key="1">
    <source>
        <dbReference type="SAM" id="MobiDB-lite"/>
    </source>
</evidence>
<name>A0ABN7AE97_9HEMI</name>